<evidence type="ECO:0000313" key="1">
    <source>
        <dbReference type="EMBL" id="CAB5069341.1"/>
    </source>
</evidence>
<proteinExistence type="predicted"/>
<reference evidence="1" key="1">
    <citation type="submission" date="2020-05" db="EMBL/GenBank/DDBJ databases">
        <authorList>
            <person name="Chiriac C."/>
            <person name="Salcher M."/>
            <person name="Ghai R."/>
            <person name="Kavagutti S V."/>
        </authorList>
    </citation>
    <scope>NUCLEOTIDE SEQUENCE</scope>
</reference>
<organism evidence="1">
    <name type="scientific">freshwater metagenome</name>
    <dbReference type="NCBI Taxonomy" id="449393"/>
    <lineage>
        <taxon>unclassified sequences</taxon>
        <taxon>metagenomes</taxon>
        <taxon>ecological metagenomes</taxon>
    </lineage>
</organism>
<name>A0A6J7UTI1_9ZZZZ</name>
<accession>A0A6J7UTI1</accession>
<gene>
    <name evidence="1" type="ORF">UFOPK4354_02000</name>
</gene>
<sequence length="149" mass="16628">MVIVHVGDHRRRQKPSWTRGDTATDNLCTFRLANLQVIQAYLSLPFRDHRTDLCALIARIPHSELFCALSNRSDNLVVDRVLYQESTTRAAVLASVRKYGVRNGINGGVDIGIRKEDRCGLSAKLERHTGHVVRDTTKDSSTSARVSGE</sequence>
<protein>
    <submittedName>
        <fullName evidence="1">Unannotated protein</fullName>
    </submittedName>
</protein>
<dbReference type="AlphaFoldDB" id="A0A6J7UTI1"/>
<dbReference type="EMBL" id="CAFBQW010000326">
    <property type="protein sequence ID" value="CAB5069341.1"/>
    <property type="molecule type" value="Genomic_DNA"/>
</dbReference>